<dbReference type="PROSITE" id="PS51352">
    <property type="entry name" value="THIOREDOXIN_2"/>
    <property type="match status" value="1"/>
</dbReference>
<dbReference type="CDD" id="cd02966">
    <property type="entry name" value="TlpA_like_family"/>
    <property type="match status" value="1"/>
</dbReference>
<evidence type="ECO:0000313" key="4">
    <source>
        <dbReference type="Proteomes" id="UP000239709"/>
    </source>
</evidence>
<keyword evidence="1" id="KW-0676">Redox-active center</keyword>
<dbReference type="GO" id="GO:0015036">
    <property type="term" value="F:disulfide oxidoreductase activity"/>
    <property type="evidence" value="ECO:0007669"/>
    <property type="project" value="UniProtKB-ARBA"/>
</dbReference>
<dbReference type="KEGG" id="otk:C6570_07315"/>
<dbReference type="EMBL" id="CP027666">
    <property type="protein sequence ID" value="AVO34075.1"/>
    <property type="molecule type" value="Genomic_DNA"/>
</dbReference>
<proteinExistence type="predicted"/>
<dbReference type="InterPro" id="IPR017937">
    <property type="entry name" value="Thioredoxin_CS"/>
</dbReference>
<reference evidence="3 4" key="1">
    <citation type="submission" date="2018-03" db="EMBL/GenBank/DDBJ databases">
        <title>Genome sequencing of Ottowia sp.</title>
        <authorList>
            <person name="Kim S.-J."/>
            <person name="Heo J."/>
            <person name="Kwon S.-W."/>
        </authorList>
    </citation>
    <scope>NUCLEOTIDE SEQUENCE [LARGE SCALE GENOMIC DNA]</scope>
    <source>
        <strain evidence="3 4">KADR8-3</strain>
    </source>
</reference>
<dbReference type="InterPro" id="IPR013766">
    <property type="entry name" value="Thioredoxin_domain"/>
</dbReference>
<evidence type="ECO:0000313" key="3">
    <source>
        <dbReference type="EMBL" id="AVO34075.1"/>
    </source>
</evidence>
<name>A0A2S0MDV1_9BURK</name>
<feature type="domain" description="Thioredoxin" evidence="2">
    <location>
        <begin position="59"/>
        <end position="198"/>
    </location>
</feature>
<dbReference type="PROSITE" id="PS00194">
    <property type="entry name" value="THIOREDOXIN_1"/>
    <property type="match status" value="1"/>
</dbReference>
<evidence type="ECO:0000259" key="2">
    <source>
        <dbReference type="PROSITE" id="PS51352"/>
    </source>
</evidence>
<dbReference type="InterPro" id="IPR036249">
    <property type="entry name" value="Thioredoxin-like_sf"/>
</dbReference>
<evidence type="ECO:0000256" key="1">
    <source>
        <dbReference type="ARBA" id="ARBA00023284"/>
    </source>
</evidence>
<dbReference type="InterPro" id="IPR000866">
    <property type="entry name" value="AhpC/TSA"/>
</dbReference>
<dbReference type="PANTHER" id="PTHR42852:SF17">
    <property type="entry name" value="THIOREDOXIN-LIKE PROTEIN HI_1115"/>
    <property type="match status" value="1"/>
</dbReference>
<dbReference type="Proteomes" id="UP000239709">
    <property type="component" value="Chromosome"/>
</dbReference>
<dbReference type="PANTHER" id="PTHR42852">
    <property type="entry name" value="THIOL:DISULFIDE INTERCHANGE PROTEIN DSBE"/>
    <property type="match status" value="1"/>
</dbReference>
<dbReference type="GO" id="GO:0016209">
    <property type="term" value="F:antioxidant activity"/>
    <property type="evidence" value="ECO:0007669"/>
    <property type="project" value="InterPro"/>
</dbReference>
<gene>
    <name evidence="3" type="ORF">C6570_07315</name>
</gene>
<organism evidence="3 4">
    <name type="scientific">Ottowia oryzae</name>
    <dbReference type="NCBI Taxonomy" id="2109914"/>
    <lineage>
        <taxon>Bacteria</taxon>
        <taxon>Pseudomonadati</taxon>
        <taxon>Pseudomonadota</taxon>
        <taxon>Betaproteobacteria</taxon>
        <taxon>Burkholderiales</taxon>
        <taxon>Comamonadaceae</taxon>
        <taxon>Ottowia</taxon>
    </lineage>
</organism>
<dbReference type="AlphaFoldDB" id="A0A2S0MDV1"/>
<dbReference type="InterPro" id="IPR050553">
    <property type="entry name" value="Thioredoxin_ResA/DsbE_sf"/>
</dbReference>
<dbReference type="OrthoDB" id="9811352at2"/>
<protein>
    <submittedName>
        <fullName evidence="3">TlpA family protein disulfide reductase</fullName>
    </submittedName>
</protein>
<keyword evidence="4" id="KW-1185">Reference proteome</keyword>
<dbReference type="Gene3D" id="3.40.30.10">
    <property type="entry name" value="Glutaredoxin"/>
    <property type="match status" value="1"/>
</dbReference>
<dbReference type="Pfam" id="PF00578">
    <property type="entry name" value="AhpC-TSA"/>
    <property type="match status" value="1"/>
</dbReference>
<accession>A0A2S0MDV1</accession>
<dbReference type="SUPFAM" id="SSF52833">
    <property type="entry name" value="Thioredoxin-like"/>
    <property type="match status" value="1"/>
</dbReference>
<sequence>MRPACRKPWHPFKPGWPSGFERCPPDMTMNTVSRRRWCVALAASTVASLAGAQNVARTWPGGRRLPALNAPDMSGKAWSLEALRGRPVLINFWATWCAPCKEEMPTLQTLADLEGDGLVVLAVNVREPLPRVARYVQQAGLTFTVLPDPRGDITRAWGMTVFPTTVLVDTQGRPQRVVSGAVDWTGAQAQQWVAALRRS</sequence>